<dbReference type="SUPFAM" id="SSF109854">
    <property type="entry name" value="DinB/YfiT-like putative metalloenzymes"/>
    <property type="match status" value="1"/>
</dbReference>
<dbReference type="InterPro" id="IPR017517">
    <property type="entry name" value="Maleyloyr_isom"/>
</dbReference>
<reference evidence="2 3" key="1">
    <citation type="submission" date="2024-03" db="EMBL/GenBank/DDBJ databases">
        <title>Natural products discovery in diverse microorganisms through a two-stage MS feature dereplication strategy.</title>
        <authorList>
            <person name="Zhang R."/>
        </authorList>
    </citation>
    <scope>NUCLEOTIDE SEQUENCE [LARGE SCALE GENOMIC DNA]</scope>
    <source>
        <strain evidence="2 3">18930</strain>
    </source>
</reference>
<organism evidence="2 3">
    <name type="scientific">Rhodococcus sovatensis</name>
    <dbReference type="NCBI Taxonomy" id="1805840"/>
    <lineage>
        <taxon>Bacteria</taxon>
        <taxon>Bacillati</taxon>
        <taxon>Actinomycetota</taxon>
        <taxon>Actinomycetes</taxon>
        <taxon>Mycobacteriales</taxon>
        <taxon>Nocardiaceae</taxon>
        <taxon>Rhodococcus</taxon>
    </lineage>
</organism>
<dbReference type="Gene3D" id="1.20.120.450">
    <property type="entry name" value="dinb family like domain"/>
    <property type="match status" value="1"/>
</dbReference>
<keyword evidence="3" id="KW-1185">Reference proteome</keyword>
<gene>
    <name evidence="2" type="ORF">WDS16_15990</name>
</gene>
<dbReference type="NCBIfam" id="TIGR03083">
    <property type="entry name" value="maleylpyruvate isomerase family mycothiol-dependent enzyme"/>
    <property type="match status" value="1"/>
</dbReference>
<dbReference type="GO" id="GO:0016853">
    <property type="term" value="F:isomerase activity"/>
    <property type="evidence" value="ECO:0007669"/>
    <property type="project" value="UniProtKB-KW"/>
</dbReference>
<evidence type="ECO:0000313" key="2">
    <source>
        <dbReference type="EMBL" id="WXG66778.1"/>
    </source>
</evidence>
<dbReference type="EMBL" id="CP147846">
    <property type="protein sequence ID" value="WXG66778.1"/>
    <property type="molecule type" value="Genomic_DNA"/>
</dbReference>
<name>A0ABZ2PG14_9NOCA</name>
<dbReference type="InterPro" id="IPR024344">
    <property type="entry name" value="MDMPI_metal-binding"/>
</dbReference>
<dbReference type="Proteomes" id="UP001432000">
    <property type="component" value="Chromosome"/>
</dbReference>
<accession>A0ABZ2PG14</accession>
<proteinExistence type="predicted"/>
<sequence>MPSNFSDDLIRKMTSEQRAATVALLDTLTDDQWRRMTLCSGWTTEHLAAHLSMSFRIGMPRLAVAMLRSRGNFDKAADSLARRDVNRMTRTELVDSLRENVTTDWSPPGGDLVDSLCHDVIHGLDLTEGLGVPSTATREALQVVLQTIRDRDRIAYFGGDLAGRTLVASDVDFRVGDGPELSAPAATVVLVLTGRITVDGNLRRTP</sequence>
<keyword evidence="2" id="KW-0413">Isomerase</keyword>
<protein>
    <submittedName>
        <fullName evidence="2">Maleylpyruvate isomerase family mycothiol-dependent enzyme</fullName>
    </submittedName>
</protein>
<dbReference type="Pfam" id="PF11716">
    <property type="entry name" value="MDMPI_N"/>
    <property type="match status" value="1"/>
</dbReference>
<dbReference type="InterPro" id="IPR034660">
    <property type="entry name" value="DinB/YfiT-like"/>
</dbReference>
<evidence type="ECO:0000313" key="3">
    <source>
        <dbReference type="Proteomes" id="UP001432000"/>
    </source>
</evidence>
<evidence type="ECO:0000259" key="1">
    <source>
        <dbReference type="Pfam" id="PF11716"/>
    </source>
</evidence>
<dbReference type="RefSeq" id="WP_338886221.1">
    <property type="nucleotide sequence ID" value="NZ_CP147846.1"/>
</dbReference>
<feature type="domain" description="Mycothiol-dependent maleylpyruvate isomerase metal-binding" evidence="1">
    <location>
        <begin position="16"/>
        <end position="101"/>
    </location>
</feature>